<dbReference type="InterPro" id="IPR007922">
    <property type="entry name" value="DciA-like"/>
</dbReference>
<sequence length="96" mass="10614">MEGMRELLRGNLRRSLQAMQETDRLAAAWPVVCGVAMAVHGDVVGYHDGIVHVQVSDCGWMRQMMSMQGQIGGELGRIAGVRVTGIHFEIAKSHRR</sequence>
<reference evidence="1 2" key="1">
    <citation type="submission" date="2020-07" db="EMBL/GenBank/DDBJ databases">
        <title>Genomic Encyclopedia of Type Strains, Phase IV (KMG-V): Genome sequencing to study the core and pangenomes of soil and plant-associated prokaryotes.</title>
        <authorList>
            <person name="Whitman W."/>
        </authorList>
    </citation>
    <scope>NUCLEOTIDE SEQUENCE [LARGE SCALE GENOMIC DNA]</scope>
    <source>
        <strain evidence="1 2">X4EP2</strain>
    </source>
</reference>
<name>A0A7Y9PE15_9BACT</name>
<dbReference type="Pfam" id="PF05258">
    <property type="entry name" value="DciA"/>
    <property type="match status" value="1"/>
</dbReference>
<keyword evidence="2" id="KW-1185">Reference proteome</keyword>
<organism evidence="1 2">
    <name type="scientific">Granulicella arctica</name>
    <dbReference type="NCBI Taxonomy" id="940613"/>
    <lineage>
        <taxon>Bacteria</taxon>
        <taxon>Pseudomonadati</taxon>
        <taxon>Acidobacteriota</taxon>
        <taxon>Terriglobia</taxon>
        <taxon>Terriglobales</taxon>
        <taxon>Acidobacteriaceae</taxon>
        <taxon>Granulicella</taxon>
    </lineage>
</organism>
<dbReference type="Proteomes" id="UP000589520">
    <property type="component" value="Unassembled WGS sequence"/>
</dbReference>
<dbReference type="RefSeq" id="WP_179487422.1">
    <property type="nucleotide sequence ID" value="NZ_JACCCW010000001.1"/>
</dbReference>
<evidence type="ECO:0000313" key="2">
    <source>
        <dbReference type="Proteomes" id="UP000589520"/>
    </source>
</evidence>
<evidence type="ECO:0008006" key="3">
    <source>
        <dbReference type="Google" id="ProtNLM"/>
    </source>
</evidence>
<proteinExistence type="predicted"/>
<dbReference type="EMBL" id="JACCCW010000001">
    <property type="protein sequence ID" value="NYF78202.1"/>
    <property type="molecule type" value="Genomic_DNA"/>
</dbReference>
<dbReference type="AlphaFoldDB" id="A0A7Y9PE15"/>
<gene>
    <name evidence="1" type="ORF">HDF17_000489</name>
</gene>
<evidence type="ECO:0000313" key="1">
    <source>
        <dbReference type="EMBL" id="NYF78202.1"/>
    </source>
</evidence>
<comment type="caution">
    <text evidence="1">The sequence shown here is derived from an EMBL/GenBank/DDBJ whole genome shotgun (WGS) entry which is preliminary data.</text>
</comment>
<protein>
    <recommendedName>
        <fullName evidence="3">DUF721 domain-containing protein</fullName>
    </recommendedName>
</protein>
<accession>A0A7Y9PE15</accession>